<evidence type="ECO:0000313" key="3">
    <source>
        <dbReference type="Proteomes" id="UP000799777"/>
    </source>
</evidence>
<reference evidence="2" key="1">
    <citation type="journal article" date="2020" name="Stud. Mycol.">
        <title>101 Dothideomycetes genomes: a test case for predicting lifestyles and emergence of pathogens.</title>
        <authorList>
            <person name="Haridas S."/>
            <person name="Albert R."/>
            <person name="Binder M."/>
            <person name="Bloem J."/>
            <person name="Labutti K."/>
            <person name="Salamov A."/>
            <person name="Andreopoulos B."/>
            <person name="Baker S."/>
            <person name="Barry K."/>
            <person name="Bills G."/>
            <person name="Bluhm B."/>
            <person name="Cannon C."/>
            <person name="Castanera R."/>
            <person name="Culley D."/>
            <person name="Daum C."/>
            <person name="Ezra D."/>
            <person name="Gonzalez J."/>
            <person name="Henrissat B."/>
            <person name="Kuo A."/>
            <person name="Liang C."/>
            <person name="Lipzen A."/>
            <person name="Lutzoni F."/>
            <person name="Magnuson J."/>
            <person name="Mondo S."/>
            <person name="Nolan M."/>
            <person name="Ohm R."/>
            <person name="Pangilinan J."/>
            <person name="Park H.-J."/>
            <person name="Ramirez L."/>
            <person name="Alfaro M."/>
            <person name="Sun H."/>
            <person name="Tritt A."/>
            <person name="Yoshinaga Y."/>
            <person name="Zwiers L.-H."/>
            <person name="Turgeon B."/>
            <person name="Goodwin S."/>
            <person name="Spatafora J."/>
            <person name="Crous P."/>
            <person name="Grigoriev I."/>
        </authorList>
    </citation>
    <scope>NUCLEOTIDE SEQUENCE</scope>
    <source>
        <strain evidence="2">CBS 110217</strain>
    </source>
</reference>
<proteinExistence type="predicted"/>
<evidence type="ECO:0000256" key="1">
    <source>
        <dbReference type="SAM" id="MobiDB-lite"/>
    </source>
</evidence>
<comment type="caution">
    <text evidence="2">The sequence shown here is derived from an EMBL/GenBank/DDBJ whole genome shotgun (WGS) entry which is preliminary data.</text>
</comment>
<accession>A0A9P4H0L9</accession>
<name>A0A9P4H0L9_9PLEO</name>
<feature type="compositionally biased region" description="Polar residues" evidence="1">
    <location>
        <begin position="149"/>
        <end position="160"/>
    </location>
</feature>
<keyword evidence="3" id="KW-1185">Reference proteome</keyword>
<feature type="compositionally biased region" description="Basic and acidic residues" evidence="1">
    <location>
        <begin position="130"/>
        <end position="140"/>
    </location>
</feature>
<feature type="region of interest" description="Disordered" evidence="1">
    <location>
        <begin position="130"/>
        <end position="202"/>
    </location>
</feature>
<dbReference type="OrthoDB" id="3798031at2759"/>
<gene>
    <name evidence="2" type="ORF">EK21DRAFT_116203</name>
</gene>
<organism evidence="2 3">
    <name type="scientific">Setomelanomma holmii</name>
    <dbReference type="NCBI Taxonomy" id="210430"/>
    <lineage>
        <taxon>Eukaryota</taxon>
        <taxon>Fungi</taxon>
        <taxon>Dikarya</taxon>
        <taxon>Ascomycota</taxon>
        <taxon>Pezizomycotina</taxon>
        <taxon>Dothideomycetes</taxon>
        <taxon>Pleosporomycetidae</taxon>
        <taxon>Pleosporales</taxon>
        <taxon>Pleosporineae</taxon>
        <taxon>Phaeosphaeriaceae</taxon>
        <taxon>Setomelanomma</taxon>
    </lineage>
</organism>
<dbReference type="EMBL" id="ML978250">
    <property type="protein sequence ID" value="KAF2026093.1"/>
    <property type="molecule type" value="Genomic_DNA"/>
</dbReference>
<sequence>MRQEAERLRATVEGVRDEYDTKLMKARKDADVYFTAYHDEAIPRCEQLYNEIIEFNAELGPIDTDEMPAEFYEPGFHPGWVPATMDALRVLRPLGWIPVYAKKMTFLQPMYKPFTEEDAATRLQARLQAREAKAAEERRSSKQALASGEWSTHASVTNNVHMKEMTSKQVADGAPQRAVTKAVAPSIVPTQVRKPGAASTKR</sequence>
<protein>
    <submittedName>
        <fullName evidence="2">Uncharacterized protein</fullName>
    </submittedName>
</protein>
<dbReference type="Proteomes" id="UP000799777">
    <property type="component" value="Unassembled WGS sequence"/>
</dbReference>
<dbReference type="AlphaFoldDB" id="A0A9P4H0L9"/>
<evidence type="ECO:0000313" key="2">
    <source>
        <dbReference type="EMBL" id="KAF2026093.1"/>
    </source>
</evidence>